<dbReference type="InterPro" id="IPR026983">
    <property type="entry name" value="DHC"/>
</dbReference>
<gene>
    <name evidence="3" type="ORF">X975_09103</name>
</gene>
<feature type="domain" description="Dynein heavy chain coiled coil stalk" evidence="2">
    <location>
        <begin position="30"/>
        <end position="131"/>
    </location>
</feature>
<dbReference type="InterPro" id="IPR024743">
    <property type="entry name" value="Dynein_HC_stalk"/>
</dbReference>
<dbReference type="EMBL" id="KK119886">
    <property type="protein sequence ID" value="KFM76970.1"/>
    <property type="molecule type" value="Genomic_DNA"/>
</dbReference>
<name>A0A087UHY1_STEMI</name>
<sequence length="135" mass="14981">MRIMDCVLILFREPLIPVVPDPEKPCPTPSWAQSLKVMSGAGFLSQLQEFPKDTINDEVIELMEPYIHMEDYTLETAQKACAQVAGLLSWTLAMASFFAVNKEVLPLKANLAMLEAQNAKASKELAIAQAELDEK</sequence>
<dbReference type="AlphaFoldDB" id="A0A087UHY1"/>
<evidence type="ECO:0000313" key="3">
    <source>
        <dbReference type="EMBL" id="KFM76970.1"/>
    </source>
</evidence>
<proteinExistence type="inferred from homology"/>
<keyword evidence="4" id="KW-1185">Reference proteome</keyword>
<reference evidence="3 4" key="1">
    <citation type="submission" date="2013-11" db="EMBL/GenBank/DDBJ databases">
        <title>Genome sequencing of Stegodyphus mimosarum.</title>
        <authorList>
            <person name="Bechsgaard J."/>
        </authorList>
    </citation>
    <scope>NUCLEOTIDE SEQUENCE [LARGE SCALE GENOMIC DNA]</scope>
</reference>
<dbReference type="Pfam" id="PF12777">
    <property type="entry name" value="MT"/>
    <property type="match status" value="1"/>
</dbReference>
<dbReference type="Proteomes" id="UP000054359">
    <property type="component" value="Unassembled WGS sequence"/>
</dbReference>
<dbReference type="PANTHER" id="PTHR46532">
    <property type="entry name" value="MALE FERTILITY FACTOR KL5"/>
    <property type="match status" value="1"/>
</dbReference>
<organism evidence="3 4">
    <name type="scientific">Stegodyphus mimosarum</name>
    <name type="common">African social velvet spider</name>
    <dbReference type="NCBI Taxonomy" id="407821"/>
    <lineage>
        <taxon>Eukaryota</taxon>
        <taxon>Metazoa</taxon>
        <taxon>Ecdysozoa</taxon>
        <taxon>Arthropoda</taxon>
        <taxon>Chelicerata</taxon>
        <taxon>Arachnida</taxon>
        <taxon>Araneae</taxon>
        <taxon>Araneomorphae</taxon>
        <taxon>Entelegynae</taxon>
        <taxon>Eresoidea</taxon>
        <taxon>Eresidae</taxon>
        <taxon>Stegodyphus</taxon>
    </lineage>
</organism>
<evidence type="ECO:0000259" key="2">
    <source>
        <dbReference type="Pfam" id="PF12777"/>
    </source>
</evidence>
<dbReference type="STRING" id="407821.A0A087UHY1"/>
<dbReference type="PANTHER" id="PTHR46532:SF4">
    <property type="entry name" value="AAA+ ATPASE DOMAIN-CONTAINING PROTEIN"/>
    <property type="match status" value="1"/>
</dbReference>
<dbReference type="GO" id="GO:0007018">
    <property type="term" value="P:microtubule-based movement"/>
    <property type="evidence" value="ECO:0007669"/>
    <property type="project" value="InterPro"/>
</dbReference>
<feature type="non-terminal residue" evidence="3">
    <location>
        <position position="135"/>
    </location>
</feature>
<evidence type="ECO:0000256" key="1">
    <source>
        <dbReference type="ARBA" id="ARBA00008887"/>
    </source>
</evidence>
<dbReference type="Gene3D" id="1.20.920.60">
    <property type="match status" value="1"/>
</dbReference>
<protein>
    <submittedName>
        <fullName evidence="3">Dynein heavy chain 8, axonemal</fullName>
    </submittedName>
</protein>
<dbReference type="GO" id="GO:0005858">
    <property type="term" value="C:axonemal dynein complex"/>
    <property type="evidence" value="ECO:0007669"/>
    <property type="project" value="TreeGrafter"/>
</dbReference>
<evidence type="ECO:0000313" key="4">
    <source>
        <dbReference type="Proteomes" id="UP000054359"/>
    </source>
</evidence>
<accession>A0A087UHY1</accession>
<dbReference type="GO" id="GO:0045505">
    <property type="term" value="F:dynein intermediate chain binding"/>
    <property type="evidence" value="ECO:0007669"/>
    <property type="project" value="InterPro"/>
</dbReference>
<dbReference type="OrthoDB" id="6429312at2759"/>
<comment type="similarity">
    <text evidence="1">Belongs to the dynein heavy chain family.</text>
</comment>
<dbReference type="OMA" id="YIHMEDY"/>
<dbReference type="GO" id="GO:0051959">
    <property type="term" value="F:dynein light intermediate chain binding"/>
    <property type="evidence" value="ECO:0007669"/>
    <property type="project" value="InterPro"/>
</dbReference>